<reference evidence="12" key="1">
    <citation type="submission" date="2025-08" db="UniProtKB">
        <authorList>
            <consortium name="RefSeq"/>
        </authorList>
    </citation>
    <scope>IDENTIFICATION</scope>
</reference>
<feature type="region of interest" description="Disordered" evidence="8">
    <location>
        <begin position="512"/>
        <end position="535"/>
    </location>
</feature>
<dbReference type="InterPro" id="IPR001650">
    <property type="entry name" value="Helicase_C-like"/>
</dbReference>
<dbReference type="Pfam" id="PF00270">
    <property type="entry name" value="DEAD"/>
    <property type="match status" value="1"/>
</dbReference>
<feature type="compositionally biased region" description="Basic and acidic residues" evidence="8">
    <location>
        <begin position="51"/>
        <end position="60"/>
    </location>
</feature>
<comment type="domain">
    <text evidence="7">The Q motif is unique to and characteristic of the DEAD box family of RNA helicases and controls ATP binding and hydrolysis.</text>
</comment>
<dbReference type="GO" id="GO:0005524">
    <property type="term" value="F:ATP binding"/>
    <property type="evidence" value="ECO:0007669"/>
    <property type="project" value="UniProtKB-UniRule"/>
</dbReference>
<dbReference type="SMART" id="SM00490">
    <property type="entry name" value="HELICc"/>
    <property type="match status" value="1"/>
</dbReference>
<accession>A0A6P7SDC5</accession>
<evidence type="ECO:0000259" key="10">
    <source>
        <dbReference type="PROSITE" id="PS51194"/>
    </source>
</evidence>
<name>A0A6P7SDC5_9MOLL</name>
<evidence type="ECO:0000313" key="11">
    <source>
        <dbReference type="Proteomes" id="UP000515154"/>
    </source>
</evidence>
<comment type="catalytic activity">
    <reaction evidence="7">
        <text>ATP + H2O = ADP + phosphate + H(+)</text>
        <dbReference type="Rhea" id="RHEA:13065"/>
        <dbReference type="ChEBI" id="CHEBI:15377"/>
        <dbReference type="ChEBI" id="CHEBI:15378"/>
        <dbReference type="ChEBI" id="CHEBI:30616"/>
        <dbReference type="ChEBI" id="CHEBI:43474"/>
        <dbReference type="ChEBI" id="CHEBI:456216"/>
        <dbReference type="EC" id="3.6.4.13"/>
    </reaction>
</comment>
<dbReference type="InterPro" id="IPR027417">
    <property type="entry name" value="P-loop_NTPase"/>
</dbReference>
<organism evidence="11 12">
    <name type="scientific">Octopus sinensis</name>
    <name type="common">East Asian common octopus</name>
    <dbReference type="NCBI Taxonomy" id="2607531"/>
    <lineage>
        <taxon>Eukaryota</taxon>
        <taxon>Metazoa</taxon>
        <taxon>Spiralia</taxon>
        <taxon>Lophotrochozoa</taxon>
        <taxon>Mollusca</taxon>
        <taxon>Cephalopoda</taxon>
        <taxon>Coleoidea</taxon>
        <taxon>Octopodiformes</taxon>
        <taxon>Octopoda</taxon>
        <taxon>Incirrata</taxon>
        <taxon>Octopodidae</taxon>
        <taxon>Octopus</taxon>
    </lineage>
</organism>
<dbReference type="GO" id="GO:0016787">
    <property type="term" value="F:hydrolase activity"/>
    <property type="evidence" value="ECO:0007669"/>
    <property type="project" value="UniProtKB-KW"/>
</dbReference>
<dbReference type="Proteomes" id="UP000515154">
    <property type="component" value="Linkage group LG5"/>
</dbReference>
<evidence type="ECO:0000256" key="4">
    <source>
        <dbReference type="ARBA" id="ARBA00022840"/>
    </source>
</evidence>
<dbReference type="RefSeq" id="XP_029636404.1">
    <property type="nucleotide sequence ID" value="XM_029780544.2"/>
</dbReference>
<dbReference type="PROSITE" id="PS00039">
    <property type="entry name" value="DEAD_ATP_HELICASE"/>
    <property type="match status" value="1"/>
</dbReference>
<dbReference type="InterPro" id="IPR014001">
    <property type="entry name" value="Helicase_ATP-bd"/>
</dbReference>
<evidence type="ECO:0000259" key="9">
    <source>
        <dbReference type="PROSITE" id="PS51192"/>
    </source>
</evidence>
<evidence type="ECO:0000313" key="12">
    <source>
        <dbReference type="RefSeq" id="XP_029636404.1"/>
    </source>
</evidence>
<dbReference type="CDD" id="cd17956">
    <property type="entry name" value="DEADc_DDX51"/>
    <property type="match status" value="1"/>
</dbReference>
<dbReference type="CDD" id="cd18787">
    <property type="entry name" value="SF2_C_DEAD"/>
    <property type="match status" value="1"/>
</dbReference>
<proteinExistence type="inferred from homology"/>
<evidence type="ECO:0000256" key="1">
    <source>
        <dbReference type="ARBA" id="ARBA00022741"/>
    </source>
</evidence>
<gene>
    <name evidence="12" type="primary">LOC115211832</name>
</gene>
<dbReference type="AlphaFoldDB" id="A0A6P7SDC5"/>
<dbReference type="InterPro" id="IPR011545">
    <property type="entry name" value="DEAD/DEAH_box_helicase_dom"/>
</dbReference>
<keyword evidence="11" id="KW-1185">Reference proteome</keyword>
<comment type="function">
    <text evidence="7">RNA helicase.</text>
</comment>
<keyword evidence="5 7" id="KW-0694">RNA-binding</keyword>
<keyword evidence="1 6" id="KW-0547">Nucleotide-binding</keyword>
<evidence type="ECO:0000256" key="3">
    <source>
        <dbReference type="ARBA" id="ARBA00022806"/>
    </source>
</evidence>
<feature type="compositionally biased region" description="Basic residues" evidence="8">
    <location>
        <begin position="87"/>
        <end position="98"/>
    </location>
</feature>
<dbReference type="GO" id="GO:0003723">
    <property type="term" value="F:RNA binding"/>
    <property type="evidence" value="ECO:0007669"/>
    <property type="project" value="UniProtKB-UniRule"/>
</dbReference>
<feature type="compositionally biased region" description="Polar residues" evidence="8">
    <location>
        <begin position="512"/>
        <end position="521"/>
    </location>
</feature>
<keyword evidence="3 6" id="KW-0347">Helicase</keyword>
<dbReference type="SUPFAM" id="SSF52540">
    <property type="entry name" value="P-loop containing nucleoside triphosphate hydrolases"/>
    <property type="match status" value="2"/>
</dbReference>
<feature type="region of interest" description="Disordered" evidence="8">
    <location>
        <begin position="35"/>
        <end position="147"/>
    </location>
</feature>
<dbReference type="Gene3D" id="3.40.50.300">
    <property type="entry name" value="P-loop containing nucleotide triphosphate hydrolases"/>
    <property type="match status" value="2"/>
</dbReference>
<dbReference type="EC" id="3.6.4.13" evidence="7"/>
<keyword evidence="2 6" id="KW-0378">Hydrolase</keyword>
<dbReference type="PANTHER" id="PTHR24031">
    <property type="entry name" value="RNA HELICASE"/>
    <property type="match status" value="1"/>
</dbReference>
<evidence type="ECO:0000256" key="6">
    <source>
        <dbReference type="RuleBase" id="RU000492"/>
    </source>
</evidence>
<evidence type="ECO:0000256" key="5">
    <source>
        <dbReference type="ARBA" id="ARBA00022884"/>
    </source>
</evidence>
<evidence type="ECO:0000256" key="8">
    <source>
        <dbReference type="SAM" id="MobiDB-lite"/>
    </source>
</evidence>
<comment type="similarity">
    <text evidence="6">Belongs to the DEAD box helicase family.</text>
</comment>
<evidence type="ECO:0000256" key="7">
    <source>
        <dbReference type="RuleBase" id="RU365068"/>
    </source>
</evidence>
<dbReference type="InterPro" id="IPR000629">
    <property type="entry name" value="RNA-helicase_DEAD-box_CS"/>
</dbReference>
<evidence type="ECO:0000256" key="2">
    <source>
        <dbReference type="ARBA" id="ARBA00022801"/>
    </source>
</evidence>
<keyword evidence="4 6" id="KW-0067">ATP-binding</keyword>
<feature type="domain" description="Helicase ATP-binding" evidence="9">
    <location>
        <begin position="294"/>
        <end position="501"/>
    </location>
</feature>
<dbReference type="KEGG" id="osn:115211832"/>
<feature type="domain" description="Helicase C-terminal" evidence="10">
    <location>
        <begin position="563"/>
        <end position="713"/>
    </location>
</feature>
<feature type="compositionally biased region" description="Basic and acidic residues" evidence="8">
    <location>
        <begin position="76"/>
        <end position="86"/>
    </location>
</feature>
<dbReference type="GO" id="GO:0003724">
    <property type="term" value="F:RNA helicase activity"/>
    <property type="evidence" value="ECO:0007669"/>
    <property type="project" value="UniProtKB-EC"/>
</dbReference>
<feature type="compositionally biased region" description="Basic residues" evidence="8">
    <location>
        <begin position="123"/>
        <end position="132"/>
    </location>
</feature>
<dbReference type="PROSITE" id="PS51192">
    <property type="entry name" value="HELICASE_ATP_BIND_1"/>
    <property type="match status" value="1"/>
</dbReference>
<sequence length="749" mass="84167">MPLFNIQRYDANSNSTGTVSKATYLSRLKHLLQDANKRKEELTSSPSAQKTSEKPEHTDEVVVQGTAEDDGGVTVEEIKEDKEQEVHRKKKKKHKGKNKTPGPQVKETEVAPTEETESNQVSTKHKKRKRKGSVNDDDEANSLGGVAKKLKFDPESVGKYEDEVSVKVDTEADVDANGVNEDQHLEVPLEKQNGDINESFTQEGPHEFGGFTILGEYKRQEVQKVSRKLPDWLVNPNLIKTDLSDEKIHISKFEGLDAKLKKKLQENGVNYFFPVQYQLLPVLLKDVRFGVNVGCGGYRPRDICCSSPTGSGKTFAFVLPILQSLKDRVVCRVRALVVLPARSLAQQVFNVFRTYAADLNLKVILIMGENIFQKEQESLVEKRSYGYESLADIVVATPGKLVDHINQTEGFDLTHLRFLVIDEADRVFDVIKYDWLTTLEKAVYKIPVSDSVTSCRPKPGPITINQVSKISTPFQKLLFSATLTDDSEKLKKVNLFQPRLFLASQNILKNSNKSGRESTLPNAEEPGDDIKNQKNNVNAAQNNRFIIPESLKEEYMICDPSSKVVAIVHLVLDRGFHSVVCFTNSVESTHRLCLLLKHIDKFPVAEFSSRLKAKEKESILAAFSKGSIRLLVCTDTMARGMDLLNIDLVVSYDYPKFVETYIHRVGRTARAGHEGTTVSLLEFQQVVHLKAMRKQCQTKNTLSQIKLTNQIRKQYVPLLSSAVEALPASLKAENKKNQPNKKTLQKSKT</sequence>
<dbReference type="Pfam" id="PF00271">
    <property type="entry name" value="Helicase_C"/>
    <property type="match status" value="1"/>
</dbReference>
<protein>
    <recommendedName>
        <fullName evidence="7">ATP-dependent RNA helicase</fullName>
        <ecNumber evidence="7">3.6.4.13</ecNumber>
    </recommendedName>
</protein>
<dbReference type="PROSITE" id="PS51194">
    <property type="entry name" value="HELICASE_CTER"/>
    <property type="match status" value="1"/>
</dbReference>
<dbReference type="SMART" id="SM00487">
    <property type="entry name" value="DEXDc"/>
    <property type="match status" value="1"/>
</dbReference>